<dbReference type="PANTHER" id="PTHR11889">
    <property type="entry name" value="HEDGEHOG"/>
    <property type="match status" value="1"/>
</dbReference>
<dbReference type="EMBL" id="JAKMXF010000033">
    <property type="protein sequence ID" value="KAI6660461.1"/>
    <property type="molecule type" value="Genomic_DNA"/>
</dbReference>
<dbReference type="InterPro" id="IPR003587">
    <property type="entry name" value="Hint_dom_N"/>
</dbReference>
<dbReference type="InterPro" id="IPR036844">
    <property type="entry name" value="Hint_dom_sf"/>
</dbReference>
<dbReference type="Proteomes" id="UP001165289">
    <property type="component" value="Unassembled WGS sequence"/>
</dbReference>
<dbReference type="InterPro" id="IPR001767">
    <property type="entry name" value="Hedgehog_Hint"/>
</dbReference>
<sequence length="1152" mass="130188">MEAPSLNYFHLPSSPVEVNHLVKTDYHRGMRMVQASLNAQRACNEAIIFVYGLTGAGKTSSLNHLFNSEIIPKSKKGTSDTNSVSEYISVMNSPEWEVANLEIGFIDLPGWADTTGDRQDARNLAAIEQFTIGHRHLGSKMYKCYPNIIMLVFNVMDERLGGPESSAAKMLRILYELDIVDIKRPNVVVVLTHAMSIPPVNFAESLRDTERCVKGLTKTYLKVEATVVYLENNASGFLLKKEGEWTVLADGTLQPKNLFDKMMDLMGDCGDEVGIEAVRLYFQNRGSNKPMMKRSISTDCISKTSEDQWRAIIIRNVRKMADTEVVRKIKLYQRGHPELTPDRLLPITFELDKAGFTKKSDFESHNIDDVEERLEPYLLNELEKIILMEVFGVRSRTFPELVNSIGRGYDRSAHKFSNPILKQMKKYYITNGVNVPTCMKAVPLEEFIVSCKYEKYDSTKLDPINISQLHLECKDEEASCHSKLKPVSNWTPLSPVTSEANFFLTDLDTYNFTFTITRSIMNIQLVIYKDLVKLVHDEFIQDINDLPMQFTSHNYEVTDIDNKYHDFFNKYGQYFVLGCDSGGQITGEVHLKCRDTDVVRTKAIIEQYVSTHIATIESTTSKRSDFKFDDELFNMILQTPLTWEGGVKPDFCGNMRDISSAVWHAWVSSLKHKSIILTDIENNLRLIPIYHFASCISKPISDQLKTCISVINPEMQLFDGELYIEENMTIEGTIHSEEYLPRSRTLSVVKHDKSGKVAMTREYASELACTGTSDHSKGGFPGCAKVQKRGLNARPVEVDIKTIKPGDHILCVNSKGDVLYKTVEYMKSEENMQVQYLTLSDEMNRVTIGYKHLVYHGTLTSTTTADNMKLGSTIFYVEKAARVATKARLRNKGYTTEIGNYVPIMEKDGNIIVNGIVCGNPDNCFPGNACVVLKGGDRVRMDELKIGDYVLSIHPTTYKPVYSKVYLWAHRDTHITATFLHITHPHGHIHISANHLILTGDNKRPVPARQLRVGDTIHFLSPPSSSSLSHQQEEEEGKQKERGNSHTLISVPVLHIDTCTHKGYYAPFTNNGLIVVDNIAASVYSHISAHSSNWLWHSVTSGMVHQFGMHRVGQCVLTPVRVGCKLDVGGVLSQLMDTHTHIHKYCQWLLKL</sequence>
<proteinExistence type="predicted"/>
<dbReference type="InterPro" id="IPR050387">
    <property type="entry name" value="Hedgehog_Signaling"/>
</dbReference>
<accession>A0AAV7KKG3</accession>
<reference evidence="3 4" key="1">
    <citation type="journal article" date="2023" name="BMC Biol.">
        <title>The compact genome of the sponge Oopsacas minuta (Hexactinellida) is lacking key metazoan core genes.</title>
        <authorList>
            <person name="Santini S."/>
            <person name="Schenkelaars Q."/>
            <person name="Jourda C."/>
            <person name="Duchesne M."/>
            <person name="Belahbib H."/>
            <person name="Rocher C."/>
            <person name="Selva M."/>
            <person name="Riesgo A."/>
            <person name="Vervoort M."/>
            <person name="Leys S.P."/>
            <person name="Kodjabachian L."/>
            <person name="Le Bivic A."/>
            <person name="Borchiellini C."/>
            <person name="Claverie J.M."/>
            <person name="Renard E."/>
        </authorList>
    </citation>
    <scope>NUCLEOTIDE SEQUENCE [LARGE SCALE GENOMIC DNA]</scope>
    <source>
        <strain evidence="3">SPO-2</strain>
    </source>
</reference>
<evidence type="ECO:0000313" key="3">
    <source>
        <dbReference type="EMBL" id="KAI6660461.1"/>
    </source>
</evidence>
<keyword evidence="4" id="KW-1185">Reference proteome</keyword>
<dbReference type="GO" id="GO:0016540">
    <property type="term" value="P:protein autoprocessing"/>
    <property type="evidence" value="ECO:0007669"/>
    <property type="project" value="InterPro"/>
</dbReference>
<organism evidence="3 4">
    <name type="scientific">Oopsacas minuta</name>
    <dbReference type="NCBI Taxonomy" id="111878"/>
    <lineage>
        <taxon>Eukaryota</taxon>
        <taxon>Metazoa</taxon>
        <taxon>Porifera</taxon>
        <taxon>Hexactinellida</taxon>
        <taxon>Hexasterophora</taxon>
        <taxon>Lyssacinosida</taxon>
        <taxon>Leucopsacidae</taxon>
        <taxon>Oopsacas</taxon>
    </lineage>
</organism>
<dbReference type="AlphaFoldDB" id="A0AAV7KKG3"/>
<gene>
    <name evidence="3" type="ORF">LOD99_14046</name>
</gene>
<comment type="caution">
    <text evidence="3">The sequence shown here is derived from an EMBL/GenBank/DDBJ whole genome shotgun (WGS) entry which is preliminary data.</text>
</comment>
<dbReference type="InterPro" id="IPR027417">
    <property type="entry name" value="P-loop_NTPase"/>
</dbReference>
<evidence type="ECO:0000259" key="2">
    <source>
        <dbReference type="SMART" id="SM00306"/>
    </source>
</evidence>
<feature type="compositionally biased region" description="Low complexity" evidence="1">
    <location>
        <begin position="1020"/>
        <end position="1029"/>
    </location>
</feature>
<dbReference type="Pfam" id="PF01079">
    <property type="entry name" value="Hint"/>
    <property type="match status" value="2"/>
</dbReference>
<dbReference type="SUPFAM" id="SSF52540">
    <property type="entry name" value="P-loop containing nucleoside triphosphate hydrolases"/>
    <property type="match status" value="1"/>
</dbReference>
<dbReference type="SMART" id="SM00306">
    <property type="entry name" value="HintN"/>
    <property type="match status" value="1"/>
</dbReference>
<dbReference type="Pfam" id="PF01823">
    <property type="entry name" value="MACPF"/>
    <property type="match status" value="1"/>
</dbReference>
<feature type="domain" description="Hint" evidence="2">
    <location>
        <begin position="922"/>
        <end position="1021"/>
    </location>
</feature>
<dbReference type="Gene3D" id="3.40.50.300">
    <property type="entry name" value="P-loop containing nucleotide triphosphate hydrolases"/>
    <property type="match status" value="1"/>
</dbReference>
<protein>
    <recommendedName>
        <fullName evidence="2">Hint domain-containing protein</fullName>
    </recommendedName>
</protein>
<evidence type="ECO:0000313" key="4">
    <source>
        <dbReference type="Proteomes" id="UP001165289"/>
    </source>
</evidence>
<evidence type="ECO:0000256" key="1">
    <source>
        <dbReference type="SAM" id="MobiDB-lite"/>
    </source>
</evidence>
<dbReference type="InterPro" id="IPR020864">
    <property type="entry name" value="MACPF"/>
</dbReference>
<name>A0AAV7KKG3_9METZ</name>
<dbReference type="CDD" id="cd00081">
    <property type="entry name" value="Hint"/>
    <property type="match status" value="1"/>
</dbReference>
<feature type="region of interest" description="Disordered" evidence="1">
    <location>
        <begin position="1020"/>
        <end position="1044"/>
    </location>
</feature>
<dbReference type="SUPFAM" id="SSF51294">
    <property type="entry name" value="Hedgehog/intein (Hint) domain"/>
    <property type="match status" value="1"/>
</dbReference>
<dbReference type="PANTHER" id="PTHR11889:SF31">
    <property type="entry name" value="PROTEIN HEDGEHOG"/>
    <property type="match status" value="1"/>
</dbReference>
<dbReference type="Gene3D" id="2.170.16.10">
    <property type="entry name" value="Hedgehog/Intein (Hint) domain"/>
    <property type="match status" value="2"/>
</dbReference>